<gene>
    <name evidence="6" type="ORF">Adt_16840</name>
</gene>
<dbReference type="PANTHER" id="PTHR47974:SF9">
    <property type="entry name" value="RECEPTOR-LIKE SERINE_THREONINE-PROTEIN KINASE"/>
    <property type="match status" value="1"/>
</dbReference>
<keyword evidence="7" id="KW-1185">Reference proteome</keyword>
<name>A0ABD1TEV9_9LAMI</name>
<evidence type="ECO:0000313" key="7">
    <source>
        <dbReference type="Proteomes" id="UP001604336"/>
    </source>
</evidence>
<dbReference type="Proteomes" id="UP001604336">
    <property type="component" value="Unassembled WGS sequence"/>
</dbReference>
<comment type="caution">
    <text evidence="6">The sequence shown here is derived from an EMBL/GenBank/DDBJ whole genome shotgun (WGS) entry which is preliminary data.</text>
</comment>
<proteinExistence type="predicted"/>
<comment type="subcellular location">
    <subcellularLocation>
        <location evidence="1">Membrane</location>
        <topology evidence="1">Single-pass membrane protein</topology>
    </subcellularLocation>
</comment>
<evidence type="ECO:0000256" key="3">
    <source>
        <dbReference type="ARBA" id="ARBA00022729"/>
    </source>
</evidence>
<dbReference type="EMBL" id="JBFOLK010000005">
    <property type="protein sequence ID" value="KAL2511240.1"/>
    <property type="molecule type" value="Genomic_DNA"/>
</dbReference>
<evidence type="ECO:0000256" key="1">
    <source>
        <dbReference type="ARBA" id="ARBA00004167"/>
    </source>
</evidence>
<evidence type="ECO:0000256" key="5">
    <source>
        <dbReference type="ARBA" id="ARBA00023136"/>
    </source>
</evidence>
<keyword evidence="2" id="KW-0812">Transmembrane</keyword>
<evidence type="ECO:0000313" key="6">
    <source>
        <dbReference type="EMBL" id="KAL2511240.1"/>
    </source>
</evidence>
<dbReference type="AlphaFoldDB" id="A0ABD1TEV9"/>
<keyword evidence="4" id="KW-1133">Transmembrane helix</keyword>
<evidence type="ECO:0000256" key="4">
    <source>
        <dbReference type="ARBA" id="ARBA00022989"/>
    </source>
</evidence>
<keyword evidence="5" id="KW-0472">Membrane</keyword>
<dbReference type="PANTHER" id="PTHR47974">
    <property type="entry name" value="OS07G0415500 PROTEIN"/>
    <property type="match status" value="1"/>
</dbReference>
<reference evidence="7" key="1">
    <citation type="submission" date="2024-07" db="EMBL/GenBank/DDBJ databases">
        <title>Two chromosome-level genome assemblies of Korean endemic species Abeliophyllum distichum and Forsythia ovata (Oleaceae).</title>
        <authorList>
            <person name="Jang H."/>
        </authorList>
    </citation>
    <scope>NUCLEOTIDE SEQUENCE [LARGE SCALE GENOMIC DNA]</scope>
</reference>
<evidence type="ECO:0000256" key="2">
    <source>
        <dbReference type="ARBA" id="ARBA00022692"/>
    </source>
</evidence>
<sequence>MMQFRQVPSLSSAYAEEGNILRFLKLDNDGNLRIYSSTIGSRTQIERWAVVDDMCQIYGFCSNMGICSYNDSNPVVGVLQITLNSLIRGEQERVQEKSGASGLPWEGDYAAIGAFHFLDLPS</sequence>
<organism evidence="6 7">
    <name type="scientific">Abeliophyllum distichum</name>
    <dbReference type="NCBI Taxonomy" id="126358"/>
    <lineage>
        <taxon>Eukaryota</taxon>
        <taxon>Viridiplantae</taxon>
        <taxon>Streptophyta</taxon>
        <taxon>Embryophyta</taxon>
        <taxon>Tracheophyta</taxon>
        <taxon>Spermatophyta</taxon>
        <taxon>Magnoliopsida</taxon>
        <taxon>eudicotyledons</taxon>
        <taxon>Gunneridae</taxon>
        <taxon>Pentapetalae</taxon>
        <taxon>asterids</taxon>
        <taxon>lamiids</taxon>
        <taxon>Lamiales</taxon>
        <taxon>Oleaceae</taxon>
        <taxon>Forsythieae</taxon>
        <taxon>Abeliophyllum</taxon>
    </lineage>
</organism>
<protein>
    <submittedName>
        <fullName evidence="6">G-type lectin S-receptor-like serine/threonine-protein kinase</fullName>
    </submittedName>
</protein>
<keyword evidence="3" id="KW-0732">Signal</keyword>
<dbReference type="GO" id="GO:0016020">
    <property type="term" value="C:membrane"/>
    <property type="evidence" value="ECO:0007669"/>
    <property type="project" value="UniProtKB-SubCell"/>
</dbReference>
<accession>A0ABD1TEV9</accession>